<proteinExistence type="predicted"/>
<dbReference type="AlphaFoldDB" id="A0A5M6CAZ3"/>
<protein>
    <submittedName>
        <fullName evidence="1">Uncharacterized protein</fullName>
    </submittedName>
</protein>
<reference evidence="1" key="2">
    <citation type="submission" date="2024-01" db="EMBL/GenBank/DDBJ databases">
        <title>Comparative genomics of Cryptococcus and Kwoniella reveals pathogenesis evolution and contrasting modes of karyotype evolution via chromosome fusion or intercentromeric recombination.</title>
        <authorList>
            <person name="Coelho M.A."/>
            <person name="David-Palma M."/>
            <person name="Shea T."/>
            <person name="Bowers K."/>
            <person name="McGinley-Smith S."/>
            <person name="Mohammad A.W."/>
            <person name="Gnirke A."/>
            <person name="Yurkov A.M."/>
            <person name="Nowrousian M."/>
            <person name="Sun S."/>
            <person name="Cuomo C.A."/>
            <person name="Heitman J."/>
        </authorList>
    </citation>
    <scope>NUCLEOTIDE SEQUENCE</scope>
    <source>
        <strain evidence="1">CBS 12478</strain>
    </source>
</reference>
<accession>A0A5M6CAZ3</accession>
<sequence length="111" mass="11173">MSAFNETDVHPTGVQGEYAGVQNVSASSGNKSEDVFATGGTLAGHTGVPTESGYEHTVSAKPQDVIEGKPGVIESTELAPLGDEKVAADPGLVSQATSLAKGAYNAVVGEK</sequence>
<dbReference type="RefSeq" id="XP_031863187.1">
    <property type="nucleotide sequence ID" value="XM_032002250.1"/>
</dbReference>
<dbReference type="OrthoDB" id="2581931at2759"/>
<dbReference type="Proteomes" id="UP000322225">
    <property type="component" value="Chromosome 3"/>
</dbReference>
<evidence type="ECO:0000313" key="2">
    <source>
        <dbReference type="Proteomes" id="UP000322225"/>
    </source>
</evidence>
<organism evidence="1 2">
    <name type="scientific">Kwoniella shandongensis</name>
    <dbReference type="NCBI Taxonomy" id="1734106"/>
    <lineage>
        <taxon>Eukaryota</taxon>
        <taxon>Fungi</taxon>
        <taxon>Dikarya</taxon>
        <taxon>Basidiomycota</taxon>
        <taxon>Agaricomycotina</taxon>
        <taxon>Tremellomycetes</taxon>
        <taxon>Tremellales</taxon>
        <taxon>Cryptococcaceae</taxon>
        <taxon>Kwoniella</taxon>
    </lineage>
</organism>
<evidence type="ECO:0000313" key="1">
    <source>
        <dbReference type="EMBL" id="WWD17378.1"/>
    </source>
</evidence>
<dbReference type="KEGG" id="ksn:43586360"/>
<name>A0A5M6CAZ3_9TREE</name>
<keyword evidence="2" id="KW-1185">Reference proteome</keyword>
<reference evidence="1" key="1">
    <citation type="submission" date="2017-08" db="EMBL/GenBank/DDBJ databases">
        <authorList>
            <person name="Cuomo C."/>
            <person name="Billmyre B."/>
            <person name="Heitman J."/>
        </authorList>
    </citation>
    <scope>NUCLEOTIDE SEQUENCE</scope>
    <source>
        <strain evidence="1">CBS 12478</strain>
    </source>
</reference>
<dbReference type="GeneID" id="43586360"/>
<dbReference type="EMBL" id="CP144053">
    <property type="protein sequence ID" value="WWD17378.1"/>
    <property type="molecule type" value="Genomic_DNA"/>
</dbReference>
<gene>
    <name evidence="1" type="ORF">CI109_101819</name>
</gene>